<sequence length="82" mass="8922">MDQTGTCVCSPGAKAQPLHCSDHPSLPDSNVPISTVLPPLPFISLHSSCLHSTPFSYPSLYIPLFFLYSTIFLSLCNVIRIS</sequence>
<dbReference type="Proteomes" id="UP001356427">
    <property type="component" value="Unassembled WGS sequence"/>
</dbReference>
<proteinExistence type="predicted"/>
<dbReference type="EMBL" id="JAGTTL010000021">
    <property type="protein sequence ID" value="KAK6306257.1"/>
    <property type="molecule type" value="Genomic_DNA"/>
</dbReference>
<accession>A0AAN8L6L2</accession>
<name>A0AAN8L6L2_9TELE</name>
<feature type="transmembrane region" description="Helical" evidence="1">
    <location>
        <begin position="60"/>
        <end position="79"/>
    </location>
</feature>
<evidence type="ECO:0000313" key="2">
    <source>
        <dbReference type="EMBL" id="KAK6306257.1"/>
    </source>
</evidence>
<evidence type="ECO:0000256" key="1">
    <source>
        <dbReference type="SAM" id="Phobius"/>
    </source>
</evidence>
<keyword evidence="1" id="KW-1133">Transmembrane helix</keyword>
<evidence type="ECO:0000313" key="3">
    <source>
        <dbReference type="Proteomes" id="UP001356427"/>
    </source>
</evidence>
<dbReference type="AlphaFoldDB" id="A0AAN8L6L2"/>
<organism evidence="2 3">
    <name type="scientific">Coregonus suidteri</name>
    <dbReference type="NCBI Taxonomy" id="861788"/>
    <lineage>
        <taxon>Eukaryota</taxon>
        <taxon>Metazoa</taxon>
        <taxon>Chordata</taxon>
        <taxon>Craniata</taxon>
        <taxon>Vertebrata</taxon>
        <taxon>Euteleostomi</taxon>
        <taxon>Actinopterygii</taxon>
        <taxon>Neopterygii</taxon>
        <taxon>Teleostei</taxon>
        <taxon>Protacanthopterygii</taxon>
        <taxon>Salmoniformes</taxon>
        <taxon>Salmonidae</taxon>
        <taxon>Coregoninae</taxon>
        <taxon>Coregonus</taxon>
    </lineage>
</organism>
<comment type="caution">
    <text evidence="2">The sequence shown here is derived from an EMBL/GenBank/DDBJ whole genome shotgun (WGS) entry which is preliminary data.</text>
</comment>
<keyword evidence="3" id="KW-1185">Reference proteome</keyword>
<reference evidence="2 3" key="1">
    <citation type="submission" date="2021-04" db="EMBL/GenBank/DDBJ databases">
        <authorList>
            <person name="De Guttry C."/>
            <person name="Zahm M."/>
            <person name="Klopp C."/>
            <person name="Cabau C."/>
            <person name="Louis A."/>
            <person name="Berthelot C."/>
            <person name="Parey E."/>
            <person name="Roest Crollius H."/>
            <person name="Montfort J."/>
            <person name="Robinson-Rechavi M."/>
            <person name="Bucao C."/>
            <person name="Bouchez O."/>
            <person name="Gislard M."/>
            <person name="Lluch J."/>
            <person name="Milhes M."/>
            <person name="Lampietro C."/>
            <person name="Lopez Roques C."/>
            <person name="Donnadieu C."/>
            <person name="Braasch I."/>
            <person name="Desvignes T."/>
            <person name="Postlethwait J."/>
            <person name="Bobe J."/>
            <person name="Wedekind C."/>
            <person name="Guiguen Y."/>
        </authorList>
    </citation>
    <scope>NUCLEOTIDE SEQUENCE [LARGE SCALE GENOMIC DNA]</scope>
    <source>
        <strain evidence="2">Cs_M1</strain>
        <tissue evidence="2">Blood</tissue>
    </source>
</reference>
<keyword evidence="1" id="KW-0812">Transmembrane</keyword>
<protein>
    <submittedName>
        <fullName evidence="2">Uncharacterized protein</fullName>
    </submittedName>
</protein>
<keyword evidence="1" id="KW-0472">Membrane</keyword>
<gene>
    <name evidence="2" type="ORF">J4Q44_G00231820</name>
</gene>